<dbReference type="EMBL" id="JAYKXN010000003">
    <property type="protein sequence ID" value="KAK7303928.1"/>
    <property type="molecule type" value="Genomic_DNA"/>
</dbReference>
<organism evidence="6 7">
    <name type="scientific">Clitoria ternatea</name>
    <name type="common">Butterfly pea</name>
    <dbReference type="NCBI Taxonomy" id="43366"/>
    <lineage>
        <taxon>Eukaryota</taxon>
        <taxon>Viridiplantae</taxon>
        <taxon>Streptophyta</taxon>
        <taxon>Embryophyta</taxon>
        <taxon>Tracheophyta</taxon>
        <taxon>Spermatophyta</taxon>
        <taxon>Magnoliopsida</taxon>
        <taxon>eudicotyledons</taxon>
        <taxon>Gunneridae</taxon>
        <taxon>Pentapetalae</taxon>
        <taxon>rosids</taxon>
        <taxon>fabids</taxon>
        <taxon>Fabales</taxon>
        <taxon>Fabaceae</taxon>
        <taxon>Papilionoideae</taxon>
        <taxon>50 kb inversion clade</taxon>
        <taxon>NPAAA clade</taxon>
        <taxon>indigoferoid/millettioid clade</taxon>
        <taxon>Phaseoleae</taxon>
        <taxon>Clitoria</taxon>
    </lineage>
</organism>
<dbReference type="FunFam" id="3.30.70.3490:FF:000007">
    <property type="entry name" value="Oxysterol-binding protein-related protein 4B"/>
    <property type="match status" value="1"/>
</dbReference>
<dbReference type="GO" id="GO:0006869">
    <property type="term" value="P:lipid transport"/>
    <property type="evidence" value="ECO:0007669"/>
    <property type="project" value="UniProtKB-KW"/>
</dbReference>
<dbReference type="GO" id="GO:0032934">
    <property type="term" value="F:sterol binding"/>
    <property type="evidence" value="ECO:0007669"/>
    <property type="project" value="TreeGrafter"/>
</dbReference>
<accession>A0AAN9JTK2</accession>
<evidence type="ECO:0000256" key="3">
    <source>
        <dbReference type="ARBA" id="ARBA00023055"/>
    </source>
</evidence>
<dbReference type="InterPro" id="IPR000648">
    <property type="entry name" value="Oxysterol-bd"/>
</dbReference>
<dbReference type="InterPro" id="IPR018494">
    <property type="entry name" value="Oxysterol-bd_CS"/>
</dbReference>
<evidence type="ECO:0000313" key="7">
    <source>
        <dbReference type="Proteomes" id="UP001359559"/>
    </source>
</evidence>
<keyword evidence="7" id="KW-1185">Reference proteome</keyword>
<dbReference type="GO" id="GO:0005829">
    <property type="term" value="C:cytosol"/>
    <property type="evidence" value="ECO:0007669"/>
    <property type="project" value="TreeGrafter"/>
</dbReference>
<comment type="similarity">
    <text evidence="2 5">Belongs to the OSBP family.</text>
</comment>
<dbReference type="Gene3D" id="3.30.70.3490">
    <property type="match status" value="1"/>
</dbReference>
<keyword evidence="4" id="KW-0446">Lipid-binding</keyword>
<protein>
    <recommendedName>
        <fullName evidence="8">Oxysterol-binding protein</fullName>
    </recommendedName>
</protein>
<evidence type="ECO:0000256" key="2">
    <source>
        <dbReference type="ARBA" id="ARBA00008842"/>
    </source>
</evidence>
<evidence type="ECO:0008006" key="8">
    <source>
        <dbReference type="Google" id="ProtNLM"/>
    </source>
</evidence>
<dbReference type="PROSITE" id="PS01013">
    <property type="entry name" value="OSBP"/>
    <property type="match status" value="1"/>
</dbReference>
<dbReference type="InterPro" id="IPR037239">
    <property type="entry name" value="OSBP_sf"/>
</dbReference>
<evidence type="ECO:0000256" key="1">
    <source>
        <dbReference type="ARBA" id="ARBA00003361"/>
    </source>
</evidence>
<comment type="caution">
    <text evidence="6">The sequence shown here is derived from an EMBL/GenBank/DDBJ whole genome shotgun (WGS) entry which is preliminary data.</text>
</comment>
<evidence type="ECO:0000256" key="4">
    <source>
        <dbReference type="ARBA" id="ARBA00023121"/>
    </source>
</evidence>
<comment type="function">
    <text evidence="1">May be involved in the transport of sterols.</text>
</comment>
<dbReference type="Gene3D" id="2.40.160.120">
    <property type="match status" value="1"/>
</dbReference>
<gene>
    <name evidence="6" type="ORF">RJT34_14848</name>
</gene>
<evidence type="ECO:0000313" key="6">
    <source>
        <dbReference type="EMBL" id="KAK7303928.1"/>
    </source>
</evidence>
<dbReference type="FunFam" id="2.40.160.120:FF:000011">
    <property type="entry name" value="Oxysterol-binding protein-related protein 4C"/>
    <property type="match status" value="1"/>
</dbReference>
<sequence length="424" mass="47604">MVKFCPLGCFRLSAYTFICNLQAKSIVFAVAFTLHRKHNFTDNINKEERKVVFTNPQTIEECDSDAGYKAPNLLQRIASLFKNVSPGSDLARFQLPPLFNLPKSQLQCYGESVYCTASDLLSKCNSGQSPVERFISVVTWCISTTRPVTFGVAPYNPILGETHHVSKGNLNILLEQISHHPPVTALHATDEKENIEMIWCQQPSPKFNGTSIEAQVLGKRKLKLLNHGETYEMNCPHLLLRILPVPGADWSGKVNIRCLETGLVAELSFRSNNSFLGIGGNHRVVKGKILDSSSLKVLYEVDGHWDRTIKLKDTSNGKARVVYDAKEVISGIQAPILKEGESVWETESAHVWGELSEAIVSKEWEKAREAKLKVEERQRELVRERECKGETWSPKHFDVSYSKEVGWECSPIHSHVPPAPIISQ</sequence>
<name>A0AAN9JTK2_CLITE</name>
<proteinExistence type="inferred from homology"/>
<reference evidence="6 7" key="1">
    <citation type="submission" date="2024-01" db="EMBL/GenBank/DDBJ databases">
        <title>The genomes of 5 underutilized Papilionoideae crops provide insights into root nodulation and disease resistance.</title>
        <authorList>
            <person name="Yuan L."/>
        </authorList>
    </citation>
    <scope>NUCLEOTIDE SEQUENCE [LARGE SCALE GENOMIC DNA]</scope>
    <source>
        <strain evidence="6">LY-2023</strain>
        <tissue evidence="6">Leaf</tissue>
    </source>
</reference>
<dbReference type="AlphaFoldDB" id="A0AAN9JTK2"/>
<dbReference type="Proteomes" id="UP001359559">
    <property type="component" value="Unassembled WGS sequence"/>
</dbReference>
<keyword evidence="3" id="KW-0813">Transport</keyword>
<dbReference type="GO" id="GO:0016020">
    <property type="term" value="C:membrane"/>
    <property type="evidence" value="ECO:0007669"/>
    <property type="project" value="TreeGrafter"/>
</dbReference>
<evidence type="ECO:0000256" key="5">
    <source>
        <dbReference type="RuleBase" id="RU003844"/>
    </source>
</evidence>
<dbReference type="PANTHER" id="PTHR10972">
    <property type="entry name" value="OXYSTEROL-BINDING PROTEIN-RELATED"/>
    <property type="match status" value="1"/>
</dbReference>
<dbReference type="SUPFAM" id="SSF144000">
    <property type="entry name" value="Oxysterol-binding protein-like"/>
    <property type="match status" value="1"/>
</dbReference>
<dbReference type="Pfam" id="PF01237">
    <property type="entry name" value="Oxysterol_BP"/>
    <property type="match status" value="1"/>
</dbReference>
<dbReference type="PANTHER" id="PTHR10972:SF102">
    <property type="entry name" value="OXYSTEROL-BINDING PROTEIN"/>
    <property type="match status" value="1"/>
</dbReference>
<keyword evidence="3" id="KW-0445">Lipid transport</keyword>